<comment type="similarity">
    <text evidence="2">Belongs to the patched family.</text>
</comment>
<feature type="compositionally biased region" description="Basic and acidic residues" evidence="7">
    <location>
        <begin position="879"/>
        <end position="892"/>
    </location>
</feature>
<evidence type="ECO:0000313" key="11">
    <source>
        <dbReference type="Proteomes" id="UP000050794"/>
    </source>
</evidence>
<protein>
    <submittedName>
        <fullName evidence="12">SSD domain-containing protein</fullName>
    </submittedName>
</protein>
<dbReference type="AlphaFoldDB" id="A0A183UPY0"/>
<keyword evidence="11" id="KW-1185">Reference proteome</keyword>
<feature type="transmembrane region" description="Helical" evidence="8">
    <location>
        <begin position="270"/>
        <end position="291"/>
    </location>
</feature>
<dbReference type="SUPFAM" id="SSF82866">
    <property type="entry name" value="Multidrug efflux transporter AcrB transmembrane domain"/>
    <property type="match status" value="2"/>
</dbReference>
<accession>A0A183UPY0</accession>
<dbReference type="Gene3D" id="1.20.1640.10">
    <property type="entry name" value="Multidrug efflux transporter AcrB transmembrane domain"/>
    <property type="match status" value="2"/>
</dbReference>
<evidence type="ECO:0000313" key="12">
    <source>
        <dbReference type="WBParaSite" id="TCNE_0001055001-mRNA-1"/>
    </source>
</evidence>
<evidence type="ECO:0000256" key="1">
    <source>
        <dbReference type="ARBA" id="ARBA00004141"/>
    </source>
</evidence>
<reference evidence="12" key="1">
    <citation type="submission" date="2016-06" db="UniProtKB">
        <authorList>
            <consortium name="WormBaseParasite"/>
        </authorList>
    </citation>
    <scope>IDENTIFICATION</scope>
</reference>
<feature type="transmembrane region" description="Helical" evidence="8">
    <location>
        <begin position="755"/>
        <end position="783"/>
    </location>
</feature>
<evidence type="ECO:0000256" key="2">
    <source>
        <dbReference type="ARBA" id="ARBA00005585"/>
    </source>
</evidence>
<keyword evidence="4 8" id="KW-1133">Transmembrane helix</keyword>
<dbReference type="GO" id="GO:0008158">
    <property type="term" value="F:hedgehog receptor activity"/>
    <property type="evidence" value="ECO:0007669"/>
    <property type="project" value="TreeGrafter"/>
</dbReference>
<dbReference type="GO" id="GO:0097108">
    <property type="term" value="F:hedgehog family protein binding"/>
    <property type="evidence" value="ECO:0007669"/>
    <property type="project" value="TreeGrafter"/>
</dbReference>
<dbReference type="InterPro" id="IPR000731">
    <property type="entry name" value="SSD"/>
</dbReference>
<feature type="transmembrane region" description="Helical" evidence="8">
    <location>
        <begin position="193"/>
        <end position="217"/>
    </location>
</feature>
<feature type="transmembrane region" description="Helical" evidence="8">
    <location>
        <begin position="229"/>
        <end position="249"/>
    </location>
</feature>
<sequence length="940" mass="104069">MADWMKKNPGKWSGFLSKTEFPVLPDYGKVVYGGCRGFAKGIMSWPQDLIIGGAQEGNNQIKSAEALQSVFLVASPNDLFLRFKDGVRKHLKPSLNAALWNMTTAEEVIRTWQRNFTHNLYNHEWNFERDAEGNVASEHRRVHPLASTSIADMLEEFCQFNYTIIFVGYLLMLAYALQAQMRHHGCMLTADSCVGLAFAGVLTVTFASIAGLGLATWFGIEFNAATTQIVPFLTLGIGVDNMFLLLHNYHGVVESVKEDEVGNLMKETGMSVLMTSINNILSFLAGTLLPIPALRGFCAQSSILLTFNLVAILTIYPAIISLDLRRRKSTRRDVCCCVVADESLISDDGYTLGIGVKPHLQEKRTVGDSVPSYHNLYSRNEKEDDVEDDVKPWTLHAFLRHYYIPFLKRGTTKVFILLVCVCFLVAGLLGMHRASYGLELSDVLPEHTAPAAFLKARDRYFSFYPMFAVLKGPNIDYAKDQHKIDNYRRSIGRSRFVVKVDGGEPSEKYWLSLMRTWLRSLQTELDRAIAAGQINVTSGLVMGEKADFVGLSNKLSAAVNIAYRLTCSFGHKYDCSGRIGKVRLVDESGTINVDGFYNYVTAWYNSDSMMYHVSQASFFPPPPHWSYEDSSAPLFVPPAVPFAYSQIPFYLTGLTDTPIIVEMIKEIRAVCDKFANEGLPNFPSGIAFTFWEQYLHLSSNLLQAICVIAFAVFFVISLIICNPWAAGVIMIILVLMTIELAGFLGLAGIKLNPVSAVTIITAVGIGVEFTAHVVLAFLTSLGTRERRMVAAVDRVFVPVIHGAFSTLLGIIMLAFSEFEFVVKYFFVVMSALIAIGVVNGLALLPVLLSLIGPPCEVNPVDGTDRLAPPPALRRKDNKRHIQEMQTHRRNDSDDSNTGTLGPENCSTMLLIEPPRDSSSGSGPRLVANTHARSASAHITV</sequence>
<feature type="domain" description="SSD" evidence="9">
    <location>
        <begin position="161"/>
        <end position="322"/>
    </location>
</feature>
<feature type="transmembrane region" description="Helical" evidence="8">
    <location>
        <begin position="728"/>
        <end position="749"/>
    </location>
</feature>
<dbReference type="GO" id="GO:0005886">
    <property type="term" value="C:plasma membrane"/>
    <property type="evidence" value="ECO:0007669"/>
    <property type="project" value="TreeGrafter"/>
</dbReference>
<evidence type="ECO:0000256" key="6">
    <source>
        <dbReference type="ARBA" id="ARBA00023180"/>
    </source>
</evidence>
<evidence type="ECO:0000256" key="5">
    <source>
        <dbReference type="ARBA" id="ARBA00023136"/>
    </source>
</evidence>
<dbReference type="GO" id="GO:0018996">
    <property type="term" value="P:molting cycle, collagen and cuticulin-based cuticle"/>
    <property type="evidence" value="ECO:0007669"/>
    <property type="project" value="UniProtKB-ARBA"/>
</dbReference>
<reference evidence="10 11" key="2">
    <citation type="submission" date="2018-11" db="EMBL/GenBank/DDBJ databases">
        <authorList>
            <consortium name="Pathogen Informatics"/>
        </authorList>
    </citation>
    <scope>NUCLEOTIDE SEQUENCE [LARGE SCALE GENOMIC DNA]</scope>
</reference>
<feature type="compositionally biased region" description="Polar residues" evidence="7">
    <location>
        <begin position="930"/>
        <end position="940"/>
    </location>
</feature>
<feature type="transmembrane region" description="Helical" evidence="8">
    <location>
        <begin position="701"/>
        <end position="721"/>
    </location>
</feature>
<dbReference type="PANTHER" id="PTHR46022">
    <property type="entry name" value="PROTEIN PATCHED"/>
    <property type="match status" value="1"/>
</dbReference>
<dbReference type="InterPro" id="IPR053958">
    <property type="entry name" value="HMGCR/SNAP/NPC1-like_SSD"/>
</dbReference>
<feature type="region of interest" description="Disordered" evidence="7">
    <location>
        <begin position="859"/>
        <end position="940"/>
    </location>
</feature>
<feature type="transmembrane region" description="Helical" evidence="8">
    <location>
        <begin position="795"/>
        <end position="815"/>
    </location>
</feature>
<dbReference type="WBParaSite" id="TCNE_0001055001-mRNA-1">
    <property type="protein sequence ID" value="TCNE_0001055001-mRNA-1"/>
    <property type="gene ID" value="TCNE_0001055001"/>
</dbReference>
<evidence type="ECO:0000256" key="4">
    <source>
        <dbReference type="ARBA" id="ARBA00022989"/>
    </source>
</evidence>
<dbReference type="FunFam" id="1.20.1640.10:FF:000031">
    <property type="entry name" value="PaTChed family"/>
    <property type="match status" value="1"/>
</dbReference>
<gene>
    <name evidence="10" type="ORF">TCNE_LOCUS10550</name>
</gene>
<evidence type="ECO:0000313" key="10">
    <source>
        <dbReference type="EMBL" id="VDM41871.1"/>
    </source>
</evidence>
<proteinExistence type="inferred from homology"/>
<dbReference type="Pfam" id="PF12349">
    <property type="entry name" value="Sterol-sensing"/>
    <property type="match status" value="1"/>
</dbReference>
<keyword evidence="5 8" id="KW-0472">Membrane</keyword>
<evidence type="ECO:0000259" key="9">
    <source>
        <dbReference type="PROSITE" id="PS50156"/>
    </source>
</evidence>
<feature type="compositionally biased region" description="Polar residues" evidence="7">
    <location>
        <begin position="895"/>
        <end position="907"/>
    </location>
</feature>
<evidence type="ECO:0000256" key="7">
    <source>
        <dbReference type="SAM" id="MobiDB-lite"/>
    </source>
</evidence>
<organism evidence="11 12">
    <name type="scientific">Toxocara canis</name>
    <name type="common">Canine roundworm</name>
    <dbReference type="NCBI Taxonomy" id="6265"/>
    <lineage>
        <taxon>Eukaryota</taxon>
        <taxon>Metazoa</taxon>
        <taxon>Ecdysozoa</taxon>
        <taxon>Nematoda</taxon>
        <taxon>Chromadorea</taxon>
        <taxon>Rhabditida</taxon>
        <taxon>Spirurina</taxon>
        <taxon>Ascaridomorpha</taxon>
        <taxon>Ascaridoidea</taxon>
        <taxon>Toxocaridae</taxon>
        <taxon>Toxocara</taxon>
    </lineage>
</organism>
<dbReference type="EMBL" id="UYWY01020538">
    <property type="protein sequence ID" value="VDM41871.1"/>
    <property type="molecule type" value="Genomic_DNA"/>
</dbReference>
<dbReference type="PROSITE" id="PS50156">
    <property type="entry name" value="SSD"/>
    <property type="match status" value="1"/>
</dbReference>
<feature type="transmembrane region" description="Helical" evidence="8">
    <location>
        <begin position="303"/>
        <end position="322"/>
    </location>
</feature>
<comment type="subcellular location">
    <subcellularLocation>
        <location evidence="1">Membrane</location>
        <topology evidence="1">Multi-pass membrane protein</topology>
    </subcellularLocation>
</comment>
<name>A0A183UPY0_TOXCA</name>
<evidence type="ECO:0000256" key="3">
    <source>
        <dbReference type="ARBA" id="ARBA00022692"/>
    </source>
</evidence>
<dbReference type="PANTHER" id="PTHR46022:SF1">
    <property type="entry name" value="PROTEIN PATCHED"/>
    <property type="match status" value="1"/>
</dbReference>
<evidence type="ECO:0000256" key="8">
    <source>
        <dbReference type="SAM" id="Phobius"/>
    </source>
</evidence>
<keyword evidence="6" id="KW-0325">Glycoprotein</keyword>
<dbReference type="Proteomes" id="UP000050794">
    <property type="component" value="Unassembled WGS sequence"/>
</dbReference>
<dbReference type="GO" id="GO:0005119">
    <property type="term" value="F:smoothened binding"/>
    <property type="evidence" value="ECO:0007669"/>
    <property type="project" value="TreeGrafter"/>
</dbReference>
<keyword evidence="3 8" id="KW-0812">Transmembrane</keyword>
<dbReference type="GO" id="GO:0045879">
    <property type="term" value="P:negative regulation of smoothened signaling pathway"/>
    <property type="evidence" value="ECO:0007669"/>
    <property type="project" value="TreeGrafter"/>
</dbReference>
<feature type="transmembrane region" description="Helical" evidence="8">
    <location>
        <begin position="414"/>
        <end position="431"/>
    </location>
</feature>
<feature type="transmembrane region" description="Helical" evidence="8">
    <location>
        <begin position="160"/>
        <end position="181"/>
    </location>
</feature>
<feature type="transmembrane region" description="Helical" evidence="8">
    <location>
        <begin position="821"/>
        <end position="844"/>
    </location>
</feature>